<dbReference type="Proteomes" id="UP000198356">
    <property type="component" value="Unassembled WGS sequence"/>
</dbReference>
<dbReference type="InterPro" id="IPR011050">
    <property type="entry name" value="Pectin_lyase_fold/virulence"/>
</dbReference>
<dbReference type="InterPro" id="IPR000743">
    <property type="entry name" value="Glyco_hydro_28"/>
</dbReference>
<dbReference type="InterPro" id="IPR013783">
    <property type="entry name" value="Ig-like_fold"/>
</dbReference>
<name>A0A239EP96_9BACT</name>
<sequence>MRAGWVRIWLAAMTVMGSAYGLAQDTRTVTEPVLPAVCTVLSSQMAIVAGQPASETAFDTSRIQAALTACGSGKAVELASSGTNYAFLIQPLTIPSGVSLIVDGGVTVFASRNPADYQTTSTELCGSYGASGNGCNNLLNFVKNETGSGIYGYGVIDGRGGSTMLKNGVDSGVSWWTNADQANTAGQSQDNFILMKPSNANSMVLYKITLRNSPMFHVGWSGTGFTAWGVKIQAPFTAHNTDGIDPDGANITITNSSISDGDDNIAVGASSAASGITIQNVTTYSGHGVSVGSYTQGGLTNMLVDHVNMAGTGADGNATGIRLKSSQDRGGLVQNVTYQNMCLKDMRHILQFTPFYNTNAGTLIPQFKNIVMQNVHFLTPTSGSYAYLVQIQGHDANYPMTLTMNNVVFDSLLATNVTPTSEYVNITLAGNVYPAFLQSLPGTGVTYTGTATSTATGGAFSCPTTVFPYVVGELYLSTATATSLQTVSATAPATVTLNAMVQPSMSQTTFNGTVGNYTGAAALSQPVNFLEGSNIVGTGTLGANGTLASLTLTGVTAGTHTYTAQYPGDTNYAALSFGSVVVTVSPAPAVATTTTLTATGAGGVYGGSTILTANVAPVSGTNVPTGQVQFLDGSTVVATATLASGSASTTQVFGGGSHSITASYLGDTNDLVSTSTAKSFTVTTATAGVALTAAPTSVSYGSSTVLSAQLTGVSSGSTPTGTVTFYDGSTNAGTGTVSTSGLATLTIKPATVGSHSYTANYGGDANYATATSTAVTVSVTAATTTALTIAPATTYVGGPAVLTATVAAASGVPAGTVTFANAAGTLGMGTLNASGVATLTLTETAAGAQQVTASYAANGAYLASASASGTLTVVAPIVLSASPATTSLAAGGSTTVTFTASPAGGFTGAVSFTCASPVSYVTCVLGSSTQTVSGTASVQTVATIQIASSVAAVSQPTRAWYALLAPLGLLALAGRRRGLRLLALLLVLGGLAGGLSGCGGASSSSGSTVNLPPAGTQNVTLTAVAAGSSTTASVAVTVTN</sequence>
<evidence type="ECO:0000256" key="3">
    <source>
        <dbReference type="ARBA" id="ARBA00023295"/>
    </source>
</evidence>
<evidence type="ECO:0000259" key="6">
    <source>
        <dbReference type="PROSITE" id="PS51127"/>
    </source>
</evidence>
<comment type="similarity">
    <text evidence="1 4">Belongs to the glycosyl hydrolase 28 family.</text>
</comment>
<dbReference type="InterPro" id="IPR003344">
    <property type="entry name" value="Big_1_dom"/>
</dbReference>
<dbReference type="EMBL" id="FZOU01000001">
    <property type="protein sequence ID" value="SNS45853.1"/>
    <property type="molecule type" value="Genomic_DNA"/>
</dbReference>
<feature type="chain" id="PRO_5013076893" evidence="5">
    <location>
        <begin position="24"/>
        <end position="1040"/>
    </location>
</feature>
<dbReference type="PANTHER" id="PTHR31339">
    <property type="entry name" value="PECTIN LYASE-RELATED"/>
    <property type="match status" value="1"/>
</dbReference>
<dbReference type="SUPFAM" id="SSF51126">
    <property type="entry name" value="Pectin lyase-like"/>
    <property type="match status" value="1"/>
</dbReference>
<keyword evidence="3 4" id="KW-0326">Glycosidase</keyword>
<reference evidence="7 8" key="1">
    <citation type="submission" date="2017-06" db="EMBL/GenBank/DDBJ databases">
        <authorList>
            <person name="Kim H.J."/>
            <person name="Triplett B.A."/>
        </authorList>
    </citation>
    <scope>NUCLEOTIDE SEQUENCE [LARGE SCALE GENOMIC DNA]</scope>
    <source>
        <strain evidence="7 8">DSM 18704</strain>
    </source>
</reference>
<dbReference type="PANTHER" id="PTHR31339:SF9">
    <property type="entry name" value="PLASMIN AND FIBRONECTIN-BINDING PROTEIN A"/>
    <property type="match status" value="1"/>
</dbReference>
<evidence type="ECO:0000256" key="5">
    <source>
        <dbReference type="SAM" id="SignalP"/>
    </source>
</evidence>
<dbReference type="PROSITE" id="PS51127">
    <property type="entry name" value="BIG1"/>
    <property type="match status" value="1"/>
</dbReference>
<dbReference type="Pfam" id="PF00295">
    <property type="entry name" value="Glyco_hydro_28"/>
    <property type="match status" value="1"/>
</dbReference>
<gene>
    <name evidence="7" type="ORF">SAMN05421770_1011061</name>
</gene>
<dbReference type="Gene3D" id="2.60.40.10">
    <property type="entry name" value="Immunoglobulins"/>
    <property type="match status" value="4"/>
</dbReference>
<dbReference type="GO" id="GO:0004650">
    <property type="term" value="F:polygalacturonase activity"/>
    <property type="evidence" value="ECO:0007669"/>
    <property type="project" value="InterPro"/>
</dbReference>
<dbReference type="GO" id="GO:0005975">
    <property type="term" value="P:carbohydrate metabolic process"/>
    <property type="evidence" value="ECO:0007669"/>
    <property type="project" value="InterPro"/>
</dbReference>
<evidence type="ECO:0000313" key="8">
    <source>
        <dbReference type="Proteomes" id="UP000198356"/>
    </source>
</evidence>
<keyword evidence="8" id="KW-1185">Reference proteome</keyword>
<evidence type="ECO:0000256" key="1">
    <source>
        <dbReference type="ARBA" id="ARBA00008834"/>
    </source>
</evidence>
<accession>A0A239EP96</accession>
<dbReference type="Pfam" id="PF16640">
    <property type="entry name" value="Big_3_5"/>
    <property type="match status" value="3"/>
</dbReference>
<dbReference type="InterPro" id="IPR032109">
    <property type="entry name" value="Big_3_5"/>
</dbReference>
<dbReference type="RefSeq" id="WP_176441600.1">
    <property type="nucleotide sequence ID" value="NZ_FZOU01000001.1"/>
</dbReference>
<keyword evidence="2 4" id="KW-0378">Hydrolase</keyword>
<feature type="domain" description="Big-1" evidence="6">
    <location>
        <begin position="778"/>
        <end position="874"/>
    </location>
</feature>
<dbReference type="Gene3D" id="2.160.20.10">
    <property type="entry name" value="Single-stranded right-handed beta-helix, Pectin lyase-like"/>
    <property type="match status" value="1"/>
</dbReference>
<evidence type="ECO:0000256" key="4">
    <source>
        <dbReference type="RuleBase" id="RU361169"/>
    </source>
</evidence>
<protein>
    <submittedName>
        <fullName evidence="7">Polygalacturonase</fullName>
    </submittedName>
</protein>
<feature type="signal peptide" evidence="5">
    <location>
        <begin position="1"/>
        <end position="23"/>
    </location>
</feature>
<keyword evidence="5" id="KW-0732">Signal</keyword>
<organism evidence="7 8">
    <name type="scientific">Granulicella rosea</name>
    <dbReference type="NCBI Taxonomy" id="474952"/>
    <lineage>
        <taxon>Bacteria</taxon>
        <taxon>Pseudomonadati</taxon>
        <taxon>Acidobacteriota</taxon>
        <taxon>Terriglobia</taxon>
        <taxon>Terriglobales</taxon>
        <taxon>Acidobacteriaceae</taxon>
        <taxon>Granulicella</taxon>
    </lineage>
</organism>
<evidence type="ECO:0000313" key="7">
    <source>
        <dbReference type="EMBL" id="SNS45853.1"/>
    </source>
</evidence>
<proteinExistence type="inferred from homology"/>
<dbReference type="InterPro" id="IPR051801">
    <property type="entry name" value="GH28_Enzymes"/>
</dbReference>
<evidence type="ECO:0000256" key="2">
    <source>
        <dbReference type="ARBA" id="ARBA00022801"/>
    </source>
</evidence>
<dbReference type="AlphaFoldDB" id="A0A239EP96"/>
<dbReference type="InterPro" id="IPR012334">
    <property type="entry name" value="Pectin_lyas_fold"/>
</dbReference>